<dbReference type="SUPFAM" id="SSF56112">
    <property type="entry name" value="Protein kinase-like (PK-like)"/>
    <property type="match status" value="1"/>
</dbReference>
<dbReference type="EMBL" id="PFKY01000022">
    <property type="protein sequence ID" value="PIY59127.1"/>
    <property type="molecule type" value="Genomic_DNA"/>
</dbReference>
<protein>
    <submittedName>
        <fullName evidence="4">Ubiquinone biosynthesis protein UbiB</fullName>
    </submittedName>
</protein>
<dbReference type="InterPro" id="IPR011009">
    <property type="entry name" value="Kinase-like_dom_sf"/>
</dbReference>
<dbReference type="PANTHER" id="PTHR10566:SF113">
    <property type="entry name" value="PROTEIN ACTIVITY OF BC1 COMPLEX KINASE 7, CHLOROPLASTIC"/>
    <property type="match status" value="1"/>
</dbReference>
<evidence type="ECO:0000256" key="2">
    <source>
        <dbReference type="SAM" id="Phobius"/>
    </source>
</evidence>
<keyword evidence="2" id="KW-1133">Transmembrane helix</keyword>
<keyword evidence="2" id="KW-0812">Transmembrane</keyword>
<dbReference type="PANTHER" id="PTHR10566">
    <property type="entry name" value="CHAPERONE-ACTIVITY OF BC1 COMPLEX CABC1 -RELATED"/>
    <property type="match status" value="1"/>
</dbReference>
<proteinExistence type="inferred from homology"/>
<dbReference type="AlphaFoldDB" id="A0A2M7Q6Q0"/>
<reference evidence="5" key="1">
    <citation type="submission" date="2017-09" db="EMBL/GenBank/DDBJ databases">
        <title>Depth-based differentiation of microbial function through sediment-hosted aquifers and enrichment of novel symbionts in the deep terrestrial subsurface.</title>
        <authorList>
            <person name="Probst A.J."/>
            <person name="Ladd B."/>
            <person name="Jarett J.K."/>
            <person name="Geller-Mcgrath D.E."/>
            <person name="Sieber C.M.K."/>
            <person name="Emerson J.B."/>
            <person name="Anantharaman K."/>
            <person name="Thomas B.C."/>
            <person name="Malmstrom R."/>
            <person name="Stieglmeier M."/>
            <person name="Klingl A."/>
            <person name="Woyke T."/>
            <person name="Ryan C.M."/>
            <person name="Banfield J.F."/>
        </authorList>
    </citation>
    <scope>NUCLEOTIDE SEQUENCE [LARGE SCALE GENOMIC DNA]</scope>
</reference>
<feature type="transmembrane region" description="Helical" evidence="2">
    <location>
        <begin position="255"/>
        <end position="281"/>
    </location>
</feature>
<comment type="similarity">
    <text evidence="1">Belongs to the protein kinase superfamily. ADCK protein kinase family.</text>
</comment>
<feature type="transmembrane region" description="Helical" evidence="2">
    <location>
        <begin position="230"/>
        <end position="249"/>
    </location>
</feature>
<gene>
    <name evidence="4" type="ORF">COY97_00550</name>
</gene>
<name>A0A2M7Q6Q0_9BACT</name>
<evidence type="ECO:0000313" key="5">
    <source>
        <dbReference type="Proteomes" id="UP000228730"/>
    </source>
</evidence>
<comment type="caution">
    <text evidence="4">The sequence shown here is derived from an EMBL/GenBank/DDBJ whole genome shotgun (WGS) entry which is preliminary data.</text>
</comment>
<dbReference type="Pfam" id="PF03109">
    <property type="entry name" value="ABC1"/>
    <property type="match status" value="1"/>
</dbReference>
<organism evidence="4 5">
    <name type="scientific">Candidatus Wolfebacteria bacterium CG_4_10_14_0_8_um_filter_39_64</name>
    <dbReference type="NCBI Taxonomy" id="1975063"/>
    <lineage>
        <taxon>Bacteria</taxon>
        <taxon>Candidatus Wolfeibacteriota</taxon>
    </lineage>
</organism>
<accession>A0A2M7Q6Q0</accession>
<feature type="domain" description="ABC1 atypical kinase-like" evidence="3">
    <location>
        <begin position="2"/>
        <end position="67"/>
    </location>
</feature>
<dbReference type="InterPro" id="IPR050154">
    <property type="entry name" value="UbiB_kinase"/>
</dbReference>
<keyword evidence="4" id="KW-0830">Ubiquinone</keyword>
<evidence type="ECO:0000256" key="1">
    <source>
        <dbReference type="ARBA" id="ARBA00009670"/>
    </source>
</evidence>
<sequence>RGAEAILKQILEDGFFHADPHPANLFVQPPAMIVMLDAGMAGYLDEETIINGAKLLQAIVSKNLDQTLRSLENLGIIIKEFDRNLLRQDLKELFDRYLGIPLKNLQISKVSQDILEIMVRHNLALPANLVLMIKALSIIETTGRQLYPDFDMLSAAKPFIQKLLRKKFAPQELLKKSSIIFQESIELIEQLPQDLIDILRKIKEGKLKFGFEHQGLEKLTQEIDRSSNRLSFSLIIASLIIGSSLILQQRVGPFIFGYPILGIIGYLLASFLGLGLIISILKSGKWK</sequence>
<evidence type="ECO:0000313" key="4">
    <source>
        <dbReference type="EMBL" id="PIY59127.1"/>
    </source>
</evidence>
<evidence type="ECO:0000259" key="3">
    <source>
        <dbReference type="Pfam" id="PF03109"/>
    </source>
</evidence>
<dbReference type="Proteomes" id="UP000228730">
    <property type="component" value="Unassembled WGS sequence"/>
</dbReference>
<keyword evidence="2" id="KW-0472">Membrane</keyword>
<dbReference type="InterPro" id="IPR004147">
    <property type="entry name" value="ABC1_dom"/>
</dbReference>
<feature type="non-terminal residue" evidence="4">
    <location>
        <position position="1"/>
    </location>
</feature>